<dbReference type="InterPro" id="IPR007829">
    <property type="entry name" value="TM2"/>
</dbReference>
<dbReference type="Proteomes" id="UP001652626">
    <property type="component" value="Chromosome 9"/>
</dbReference>
<evidence type="ECO:0000256" key="2">
    <source>
        <dbReference type="ARBA" id="ARBA00008284"/>
    </source>
</evidence>
<dbReference type="RefSeq" id="XP_026488293.1">
    <property type="nucleotide sequence ID" value="XM_026632508.2"/>
</dbReference>
<evidence type="ECO:0000256" key="9">
    <source>
        <dbReference type="SAM" id="SignalP"/>
    </source>
</evidence>
<evidence type="ECO:0000256" key="4">
    <source>
        <dbReference type="ARBA" id="ARBA00022729"/>
    </source>
</evidence>
<evidence type="ECO:0000259" key="10">
    <source>
        <dbReference type="Pfam" id="PF05154"/>
    </source>
</evidence>
<dbReference type="CTD" id="37443"/>
<dbReference type="OMA" id="ETFRKPH"/>
<evidence type="ECO:0000256" key="5">
    <source>
        <dbReference type="ARBA" id="ARBA00022989"/>
    </source>
</evidence>
<protein>
    <submittedName>
        <fullName evidence="12">TM2 domain-containing protein CG10795</fullName>
    </submittedName>
</protein>
<evidence type="ECO:0000313" key="12">
    <source>
        <dbReference type="RefSeq" id="XP_026488293.1"/>
    </source>
</evidence>
<dbReference type="InterPro" id="IPR050932">
    <property type="entry name" value="TM2D1-3-like"/>
</dbReference>
<name>A0A8B8HTW2_VANTA</name>
<feature type="signal peptide" evidence="9">
    <location>
        <begin position="1"/>
        <end position="26"/>
    </location>
</feature>
<keyword evidence="7" id="KW-0325">Glycoprotein</keyword>
<dbReference type="AlphaFoldDB" id="A0A8B8HTW2"/>
<feature type="transmembrane region" description="Helical" evidence="8">
    <location>
        <begin position="141"/>
        <end position="163"/>
    </location>
</feature>
<evidence type="ECO:0000256" key="3">
    <source>
        <dbReference type="ARBA" id="ARBA00022692"/>
    </source>
</evidence>
<feature type="transmembrane region" description="Helical" evidence="8">
    <location>
        <begin position="111"/>
        <end position="129"/>
    </location>
</feature>
<evidence type="ECO:0000313" key="11">
    <source>
        <dbReference type="Proteomes" id="UP001652626"/>
    </source>
</evidence>
<feature type="chain" id="PRO_5034708677" evidence="9">
    <location>
        <begin position="27"/>
        <end position="204"/>
    </location>
</feature>
<keyword evidence="4 9" id="KW-0732">Signal</keyword>
<evidence type="ECO:0000256" key="6">
    <source>
        <dbReference type="ARBA" id="ARBA00023136"/>
    </source>
</evidence>
<evidence type="ECO:0000256" key="1">
    <source>
        <dbReference type="ARBA" id="ARBA00004141"/>
    </source>
</evidence>
<dbReference type="Pfam" id="PF05154">
    <property type="entry name" value="TM2"/>
    <property type="match status" value="1"/>
</dbReference>
<gene>
    <name evidence="12" type="primary">LOC113395000</name>
</gene>
<proteinExistence type="inferred from homology"/>
<keyword evidence="3 8" id="KW-0812">Transmembrane</keyword>
<dbReference type="OrthoDB" id="5804096at2759"/>
<comment type="similarity">
    <text evidence="2">Belongs to the TM2 family.</text>
</comment>
<dbReference type="GeneID" id="113395000"/>
<comment type="subcellular location">
    <subcellularLocation>
        <location evidence="1">Membrane</location>
        <topology evidence="1">Multi-pass membrane protein</topology>
    </subcellularLocation>
</comment>
<dbReference type="PANTHER" id="PTHR21016">
    <property type="entry name" value="BETA-AMYLOID BINDING PROTEIN-RELATED"/>
    <property type="match status" value="1"/>
</dbReference>
<accession>A0A8B8HTW2</accession>
<keyword evidence="5 8" id="KW-1133">Transmembrane helix</keyword>
<feature type="domain" description="TM2" evidence="10">
    <location>
        <begin position="111"/>
        <end position="159"/>
    </location>
</feature>
<evidence type="ECO:0000256" key="7">
    <source>
        <dbReference type="ARBA" id="ARBA00023180"/>
    </source>
</evidence>
<dbReference type="GO" id="GO:0016020">
    <property type="term" value="C:membrane"/>
    <property type="evidence" value="ECO:0007669"/>
    <property type="project" value="UniProtKB-SubCell"/>
</dbReference>
<organism evidence="11 12">
    <name type="scientific">Vanessa tameamea</name>
    <name type="common">Kamehameha butterfly</name>
    <dbReference type="NCBI Taxonomy" id="334116"/>
    <lineage>
        <taxon>Eukaryota</taxon>
        <taxon>Metazoa</taxon>
        <taxon>Ecdysozoa</taxon>
        <taxon>Arthropoda</taxon>
        <taxon>Hexapoda</taxon>
        <taxon>Insecta</taxon>
        <taxon>Pterygota</taxon>
        <taxon>Neoptera</taxon>
        <taxon>Endopterygota</taxon>
        <taxon>Lepidoptera</taxon>
        <taxon>Glossata</taxon>
        <taxon>Ditrysia</taxon>
        <taxon>Papilionoidea</taxon>
        <taxon>Nymphalidae</taxon>
        <taxon>Nymphalinae</taxon>
        <taxon>Vanessa</taxon>
    </lineage>
</organism>
<reference evidence="12" key="1">
    <citation type="submission" date="2025-08" db="UniProtKB">
        <authorList>
            <consortium name="RefSeq"/>
        </authorList>
    </citation>
    <scope>IDENTIFICATION</scope>
    <source>
        <tissue evidence="12">Whole body</tissue>
    </source>
</reference>
<keyword evidence="11" id="KW-1185">Reference proteome</keyword>
<sequence>MLVVTTMMLILFVVSYLSLFCCETYASDEVKGDKNVIVDCGTLRLGQYICPDPSLNQIDPDTQQYRGCTKGKDIASEGEAEVQCIAADGIICNETNNSTFRRKLPCKWTNGYSLEIALLLSVFLGMFGLDRFYLGYPGIGLAKLCTLGFMFLGQLLDIILIAAQVVGPSDGSAYVIPYYGAGVSVVRSDNETYLLPQADWHNIT</sequence>
<keyword evidence="6 8" id="KW-0472">Membrane</keyword>
<evidence type="ECO:0000256" key="8">
    <source>
        <dbReference type="SAM" id="Phobius"/>
    </source>
</evidence>
<dbReference type="PANTHER" id="PTHR21016:SF1">
    <property type="entry name" value="TM2 DOMAIN-CONTAINING PROTEIN 1"/>
    <property type="match status" value="1"/>
</dbReference>